<name>A0A6J4U827_9BACT</name>
<protein>
    <submittedName>
        <fullName evidence="2">Uncharacterized protein</fullName>
    </submittedName>
</protein>
<dbReference type="AlphaFoldDB" id="A0A6J4U827"/>
<evidence type="ECO:0000313" key="2">
    <source>
        <dbReference type="EMBL" id="CAA9541191.1"/>
    </source>
</evidence>
<reference evidence="2" key="1">
    <citation type="submission" date="2020-02" db="EMBL/GenBank/DDBJ databases">
        <authorList>
            <person name="Meier V. D."/>
        </authorList>
    </citation>
    <scope>NUCLEOTIDE SEQUENCE</scope>
    <source>
        <strain evidence="2">AVDCRST_MAG59</strain>
    </source>
</reference>
<feature type="non-terminal residue" evidence="2">
    <location>
        <position position="112"/>
    </location>
</feature>
<organism evidence="2">
    <name type="scientific">uncultured Thermomicrobiales bacterium</name>
    <dbReference type="NCBI Taxonomy" id="1645740"/>
    <lineage>
        <taxon>Bacteria</taxon>
        <taxon>Pseudomonadati</taxon>
        <taxon>Thermomicrobiota</taxon>
        <taxon>Thermomicrobia</taxon>
        <taxon>Thermomicrobiales</taxon>
        <taxon>environmental samples</taxon>
    </lineage>
</organism>
<dbReference type="EMBL" id="CADCWF010000044">
    <property type="protein sequence ID" value="CAA9541191.1"/>
    <property type="molecule type" value="Genomic_DNA"/>
</dbReference>
<feature type="region of interest" description="Disordered" evidence="1">
    <location>
        <begin position="77"/>
        <end position="112"/>
    </location>
</feature>
<evidence type="ECO:0000256" key="1">
    <source>
        <dbReference type="SAM" id="MobiDB-lite"/>
    </source>
</evidence>
<feature type="compositionally biased region" description="Low complexity" evidence="1">
    <location>
        <begin position="81"/>
        <end position="102"/>
    </location>
</feature>
<gene>
    <name evidence="2" type="ORF">AVDCRST_MAG59-849</name>
</gene>
<sequence>VTPGRRRACGDGFQGLEGTRLDGSLADVDGKLQGSASSPLVRHAVPVASHRFGPRILGWGCKSSAANVDDLRSRSPRWYGADYSTSSSTTTSDADPAVAPPAAGRPLCPRPL</sequence>
<feature type="non-terminal residue" evidence="2">
    <location>
        <position position="1"/>
    </location>
</feature>
<accession>A0A6J4U827</accession>
<proteinExistence type="predicted"/>